<dbReference type="EMBL" id="OV651831">
    <property type="protein sequence ID" value="CAH1105479.1"/>
    <property type="molecule type" value="Genomic_DNA"/>
</dbReference>
<evidence type="ECO:0000313" key="3">
    <source>
        <dbReference type="Proteomes" id="UP001153636"/>
    </source>
</evidence>
<sequence>MCSSGQKESVIVRPDGNITIFGLCNHFPADMPNKLISITAADEYKYTITRINRILKKSMLLNMKILLCSCLCFCCTLGFSVYPPIMINKRTKHRIKNVLEEENERIYHHLGLHWGLIKRPFGPLPTVEYVLQIEFFNRPNIYAPD</sequence>
<proteinExistence type="predicted"/>
<keyword evidence="1" id="KW-1133">Transmembrane helix</keyword>
<keyword evidence="1" id="KW-0472">Membrane</keyword>
<protein>
    <recommendedName>
        <fullName evidence="4">Golgin subfamily A member 7/ERF4 domain-containing protein</fullName>
    </recommendedName>
</protein>
<evidence type="ECO:0000256" key="1">
    <source>
        <dbReference type="SAM" id="Phobius"/>
    </source>
</evidence>
<name>A0A9P0CNL8_9CUCU</name>
<dbReference type="PANTHER" id="PTHR13005:SF4">
    <property type="entry name" value="CYSTEINE-RICH HYDROPHOBIC PROTEIN"/>
    <property type="match status" value="1"/>
</dbReference>
<gene>
    <name evidence="2" type="ORF">PSYICH_LOCUS6197</name>
</gene>
<keyword evidence="1" id="KW-0812">Transmembrane</keyword>
<keyword evidence="3" id="KW-1185">Reference proteome</keyword>
<dbReference type="AlphaFoldDB" id="A0A9P0CNL8"/>
<dbReference type="OrthoDB" id="67682at2759"/>
<evidence type="ECO:0008006" key="4">
    <source>
        <dbReference type="Google" id="ProtNLM"/>
    </source>
</evidence>
<dbReference type="PANTHER" id="PTHR13005">
    <property type="entry name" value="CYSTEINE-RICH HYDROPHOBIC DOMAIN PROTEIN BRAIN X-LINKED PROTEIN"/>
    <property type="match status" value="1"/>
</dbReference>
<reference evidence="2" key="1">
    <citation type="submission" date="2022-01" db="EMBL/GenBank/DDBJ databases">
        <authorList>
            <person name="King R."/>
        </authorList>
    </citation>
    <scope>NUCLEOTIDE SEQUENCE</scope>
</reference>
<dbReference type="Proteomes" id="UP001153636">
    <property type="component" value="Chromosome 19"/>
</dbReference>
<organism evidence="2 3">
    <name type="scientific">Psylliodes chrysocephalus</name>
    <dbReference type="NCBI Taxonomy" id="3402493"/>
    <lineage>
        <taxon>Eukaryota</taxon>
        <taxon>Metazoa</taxon>
        <taxon>Ecdysozoa</taxon>
        <taxon>Arthropoda</taxon>
        <taxon>Hexapoda</taxon>
        <taxon>Insecta</taxon>
        <taxon>Pterygota</taxon>
        <taxon>Neoptera</taxon>
        <taxon>Endopterygota</taxon>
        <taxon>Coleoptera</taxon>
        <taxon>Polyphaga</taxon>
        <taxon>Cucujiformia</taxon>
        <taxon>Chrysomeloidea</taxon>
        <taxon>Chrysomelidae</taxon>
        <taxon>Galerucinae</taxon>
        <taxon>Alticini</taxon>
        <taxon>Psylliodes</taxon>
    </lineage>
</organism>
<accession>A0A9P0CNL8</accession>
<dbReference type="InterPro" id="IPR039735">
    <property type="entry name" value="CHIC1/2"/>
</dbReference>
<feature type="transmembrane region" description="Helical" evidence="1">
    <location>
        <begin position="60"/>
        <end position="82"/>
    </location>
</feature>
<evidence type="ECO:0000313" key="2">
    <source>
        <dbReference type="EMBL" id="CAH1105479.1"/>
    </source>
</evidence>